<name>A0A521ANS2_9BACT</name>
<protein>
    <recommendedName>
        <fullName evidence="3">DUF2480 family protein</fullName>
    </recommendedName>
</protein>
<evidence type="ECO:0000313" key="2">
    <source>
        <dbReference type="Proteomes" id="UP000317557"/>
    </source>
</evidence>
<organism evidence="1 2">
    <name type="scientific">Gracilimonas mengyeensis</name>
    <dbReference type="NCBI Taxonomy" id="1302730"/>
    <lineage>
        <taxon>Bacteria</taxon>
        <taxon>Pseudomonadati</taxon>
        <taxon>Balneolota</taxon>
        <taxon>Balneolia</taxon>
        <taxon>Balneolales</taxon>
        <taxon>Balneolaceae</taxon>
        <taxon>Gracilimonas</taxon>
    </lineage>
</organism>
<evidence type="ECO:0008006" key="3">
    <source>
        <dbReference type="Google" id="ProtNLM"/>
    </source>
</evidence>
<dbReference type="InterPro" id="IPR018914">
    <property type="entry name" value="DUF2480"/>
</dbReference>
<keyword evidence="2" id="KW-1185">Reference proteome</keyword>
<sequence length="169" mass="19874">MSEDTIVNKVQQNTKLVTIDLQKFHDATPIEELDIKQFLFQELLLKEKDFRQQIKDFDWSQFEGKYLCVYCSTDAIIAPWAWMLITAQASKYAKEVFKGRKDAFQYQLYQRALDDVDWDQYQDKFVLLKGCGDVHVPDSIYLHATNKLMKRAKKIMYGEACSNVPVWRG</sequence>
<dbReference type="AlphaFoldDB" id="A0A521ANS2"/>
<dbReference type="RefSeq" id="WP_142452795.1">
    <property type="nucleotide sequence ID" value="NZ_FXTP01000001.1"/>
</dbReference>
<reference evidence="1 2" key="1">
    <citation type="submission" date="2017-05" db="EMBL/GenBank/DDBJ databases">
        <authorList>
            <person name="Varghese N."/>
            <person name="Submissions S."/>
        </authorList>
    </citation>
    <scope>NUCLEOTIDE SEQUENCE [LARGE SCALE GENOMIC DNA]</scope>
    <source>
        <strain evidence="1 2">DSM 21985</strain>
    </source>
</reference>
<dbReference type="Proteomes" id="UP000317557">
    <property type="component" value="Unassembled WGS sequence"/>
</dbReference>
<accession>A0A521ANS2</accession>
<evidence type="ECO:0000313" key="1">
    <source>
        <dbReference type="EMBL" id="SMO36467.1"/>
    </source>
</evidence>
<gene>
    <name evidence="1" type="ORF">SAMN06265219_101283</name>
</gene>
<proteinExistence type="predicted"/>
<dbReference type="OrthoDB" id="9803040at2"/>
<dbReference type="Pfam" id="PF10652">
    <property type="entry name" value="DUF2480"/>
    <property type="match status" value="1"/>
</dbReference>
<dbReference type="EMBL" id="FXTP01000001">
    <property type="protein sequence ID" value="SMO36467.1"/>
    <property type="molecule type" value="Genomic_DNA"/>
</dbReference>